<reference evidence="2 3" key="1">
    <citation type="submission" date="2020-08" db="EMBL/GenBank/DDBJ databases">
        <title>Genomic Encyclopedia of Type Strains, Phase IV (KMG-IV): sequencing the most valuable type-strain genomes for metagenomic binning, comparative biology and taxonomic classification.</title>
        <authorList>
            <person name="Goeker M."/>
        </authorList>
    </citation>
    <scope>NUCLEOTIDE SEQUENCE [LARGE SCALE GENOMIC DNA]</scope>
    <source>
        <strain evidence="2 3">DSM 29853</strain>
    </source>
</reference>
<protein>
    <submittedName>
        <fullName evidence="2">Uncharacterized protein (DUF58 family)</fullName>
    </submittedName>
</protein>
<evidence type="ECO:0000259" key="1">
    <source>
        <dbReference type="Pfam" id="PF01882"/>
    </source>
</evidence>
<dbReference type="InterPro" id="IPR002881">
    <property type="entry name" value="DUF58"/>
</dbReference>
<organism evidence="2 3">
    <name type="scientific">Gellertiella hungarica</name>
    <dbReference type="NCBI Taxonomy" id="1572859"/>
    <lineage>
        <taxon>Bacteria</taxon>
        <taxon>Pseudomonadati</taxon>
        <taxon>Pseudomonadota</taxon>
        <taxon>Alphaproteobacteria</taxon>
        <taxon>Hyphomicrobiales</taxon>
        <taxon>Rhizobiaceae</taxon>
        <taxon>Gellertiella</taxon>
    </lineage>
</organism>
<sequence>MSPIGETTPALASREALRLAHERAALMPDCLVEARRVANSVISGWHGRRKRGIGENFWQFRPYAEGESLSRIDWRRSARDDHTYVRDREWEAAHTILLHADLTPSMRYRSRMSNTSKEARALVLMLALAETLSRSGERIGVPGLLEPQASRQAAERIAAALSHAGALPALPQVAGVRSTADLILLGDFLDNPADTVARLKPLAHRGVRGHLVEIADPAEESFPYTGRTEFVDPETGKSLTAGRADSIAEDYRRAYEARRETLGTEMRRLGWNFITHRTDRPASEPLTQLHLLLSGGGLATHEVRS</sequence>
<dbReference type="AlphaFoldDB" id="A0A7W6J275"/>
<dbReference type="EMBL" id="JACIEZ010000001">
    <property type="protein sequence ID" value="MBB4063372.1"/>
    <property type="molecule type" value="Genomic_DNA"/>
</dbReference>
<accession>A0A7W6J275</accession>
<dbReference type="Proteomes" id="UP000528286">
    <property type="component" value="Unassembled WGS sequence"/>
</dbReference>
<name>A0A7W6J275_9HYPH</name>
<proteinExistence type="predicted"/>
<feature type="domain" description="DUF58" evidence="1">
    <location>
        <begin position="60"/>
        <end position="260"/>
    </location>
</feature>
<evidence type="ECO:0000313" key="3">
    <source>
        <dbReference type="Proteomes" id="UP000528286"/>
    </source>
</evidence>
<dbReference type="Pfam" id="PF01882">
    <property type="entry name" value="DUF58"/>
    <property type="match status" value="1"/>
</dbReference>
<gene>
    <name evidence="2" type="ORF">GGR23_000533</name>
</gene>
<keyword evidence="3" id="KW-1185">Reference proteome</keyword>
<evidence type="ECO:0000313" key="2">
    <source>
        <dbReference type="EMBL" id="MBB4063372.1"/>
    </source>
</evidence>
<dbReference type="PANTHER" id="PTHR33608">
    <property type="entry name" value="BLL2464 PROTEIN"/>
    <property type="match status" value="1"/>
</dbReference>
<dbReference type="PANTHER" id="PTHR33608:SF6">
    <property type="entry name" value="BLL2464 PROTEIN"/>
    <property type="match status" value="1"/>
</dbReference>
<dbReference type="RefSeq" id="WP_382340472.1">
    <property type="nucleotide sequence ID" value="NZ_JACIEZ010000001.1"/>
</dbReference>
<comment type="caution">
    <text evidence="2">The sequence shown here is derived from an EMBL/GenBank/DDBJ whole genome shotgun (WGS) entry which is preliminary data.</text>
</comment>